<evidence type="ECO:0000256" key="2">
    <source>
        <dbReference type="SAM" id="SignalP"/>
    </source>
</evidence>
<reference evidence="3 4" key="1">
    <citation type="submission" date="2017-10" db="EMBL/GenBank/DDBJ databases">
        <title>Comparative genomics in systemic dimorphic fungi from Ajellomycetaceae.</title>
        <authorList>
            <person name="Munoz J.F."/>
            <person name="Mcewen J.G."/>
            <person name="Clay O.K."/>
            <person name="Cuomo C.A."/>
        </authorList>
    </citation>
    <scope>NUCLEOTIDE SEQUENCE [LARGE SCALE GENOMIC DNA]</scope>
    <source>
        <strain evidence="3 4">UAMH5409</strain>
    </source>
</reference>
<gene>
    <name evidence="3" type="ORF">AJ79_02453</name>
</gene>
<accession>A0A2B7Y1Y3</accession>
<evidence type="ECO:0000256" key="1">
    <source>
        <dbReference type="SAM" id="MobiDB-lite"/>
    </source>
</evidence>
<evidence type="ECO:0000313" key="3">
    <source>
        <dbReference type="EMBL" id="PGH15476.1"/>
    </source>
</evidence>
<organism evidence="3 4">
    <name type="scientific">Helicocarpus griseus UAMH5409</name>
    <dbReference type="NCBI Taxonomy" id="1447875"/>
    <lineage>
        <taxon>Eukaryota</taxon>
        <taxon>Fungi</taxon>
        <taxon>Dikarya</taxon>
        <taxon>Ascomycota</taxon>
        <taxon>Pezizomycotina</taxon>
        <taxon>Eurotiomycetes</taxon>
        <taxon>Eurotiomycetidae</taxon>
        <taxon>Onygenales</taxon>
        <taxon>Ajellomycetaceae</taxon>
        <taxon>Helicocarpus</taxon>
    </lineage>
</organism>
<feature type="compositionally biased region" description="Acidic residues" evidence="1">
    <location>
        <begin position="144"/>
        <end position="179"/>
    </location>
</feature>
<comment type="caution">
    <text evidence="3">The sequence shown here is derived from an EMBL/GenBank/DDBJ whole genome shotgun (WGS) entry which is preliminary data.</text>
</comment>
<dbReference type="AlphaFoldDB" id="A0A2B7Y1Y3"/>
<evidence type="ECO:0000313" key="4">
    <source>
        <dbReference type="Proteomes" id="UP000223968"/>
    </source>
</evidence>
<proteinExistence type="predicted"/>
<protein>
    <submittedName>
        <fullName evidence="3">Uncharacterized protein</fullName>
    </submittedName>
</protein>
<dbReference type="Proteomes" id="UP000223968">
    <property type="component" value="Unassembled WGS sequence"/>
</dbReference>
<dbReference type="EMBL" id="PDNB01000025">
    <property type="protein sequence ID" value="PGH15476.1"/>
    <property type="molecule type" value="Genomic_DNA"/>
</dbReference>
<feature type="compositionally biased region" description="Acidic residues" evidence="1">
    <location>
        <begin position="104"/>
        <end position="123"/>
    </location>
</feature>
<feature type="chain" id="PRO_5012383202" evidence="2">
    <location>
        <begin position="21"/>
        <end position="179"/>
    </location>
</feature>
<sequence length="179" mass="19087">MAPFMKGALAPLLLIPLSIGYPILQELQPRDAGMTRKTHGYSVVGRNQAGHVFAISHAKYEPSAPTPDIAKKVGSLIQKKREEIAEGYVAETNLQLFRRQWGDFGEDGEWDGGDDDGDEGEDEQGGKGGEDEGENEGGGNWDNGGEDDGDDDGDGGDGEDEDGGNWGDEGEDEGSWDDG</sequence>
<feature type="region of interest" description="Disordered" evidence="1">
    <location>
        <begin position="103"/>
        <end position="179"/>
    </location>
</feature>
<feature type="signal peptide" evidence="2">
    <location>
        <begin position="1"/>
        <end position="20"/>
    </location>
</feature>
<keyword evidence="2" id="KW-0732">Signal</keyword>
<keyword evidence="4" id="KW-1185">Reference proteome</keyword>
<name>A0A2B7Y1Y3_9EURO</name>